<dbReference type="Proteomes" id="UP000824041">
    <property type="component" value="Unassembled WGS sequence"/>
</dbReference>
<accession>A0A9D2DV20</accession>
<protein>
    <submittedName>
        <fullName evidence="3">GNAT family acetyltransferase</fullName>
    </submittedName>
</protein>
<reference evidence="3" key="1">
    <citation type="journal article" date="2021" name="PeerJ">
        <title>Extensive microbial diversity within the chicken gut microbiome revealed by metagenomics and culture.</title>
        <authorList>
            <person name="Gilroy R."/>
            <person name="Ravi A."/>
            <person name="Getino M."/>
            <person name="Pursley I."/>
            <person name="Horton D.L."/>
            <person name="Alikhan N.F."/>
            <person name="Baker D."/>
            <person name="Gharbi K."/>
            <person name="Hall N."/>
            <person name="Watson M."/>
            <person name="Adriaenssens E.M."/>
            <person name="Foster-Nyarko E."/>
            <person name="Jarju S."/>
            <person name="Secka A."/>
            <person name="Antonio M."/>
            <person name="Oren A."/>
            <person name="Chaudhuri R.R."/>
            <person name="La Ragione R."/>
            <person name="Hildebrand F."/>
            <person name="Pallen M.J."/>
        </authorList>
    </citation>
    <scope>NUCLEOTIDE SEQUENCE</scope>
    <source>
        <strain evidence="3">14324</strain>
    </source>
</reference>
<gene>
    <name evidence="3" type="ORF">IAA21_12655</name>
</gene>
<keyword evidence="1" id="KW-0808">Transferase</keyword>
<evidence type="ECO:0000313" key="3">
    <source>
        <dbReference type="EMBL" id="HIZ23620.1"/>
    </source>
</evidence>
<sequence length="182" mass="20778">MDVTGEDSLRAALSEFSCPKNPEIEEFMQKNAIEFAKRKISITYLLIDTEGRILGIFALAHKAVRVMGRDLSGTVKKKIQRYAQMDEKTGEMTLSAFLIGQFGKNYQYPESLPVSGNQLMDAAFSILEHVQHEIGGGVVYLECEEKPKLLEFYQSEKNRFRIFGERYSEGDGIKYIQLLKMF</sequence>
<organism evidence="3 4">
    <name type="scientific">Candidatus Blautia faecigallinarum</name>
    <dbReference type="NCBI Taxonomy" id="2838488"/>
    <lineage>
        <taxon>Bacteria</taxon>
        <taxon>Bacillati</taxon>
        <taxon>Bacillota</taxon>
        <taxon>Clostridia</taxon>
        <taxon>Lachnospirales</taxon>
        <taxon>Lachnospiraceae</taxon>
        <taxon>Blautia</taxon>
    </lineage>
</organism>
<name>A0A9D2DV20_9FIRM</name>
<dbReference type="GO" id="GO:0016746">
    <property type="term" value="F:acyltransferase activity"/>
    <property type="evidence" value="ECO:0007669"/>
    <property type="project" value="UniProtKB-KW"/>
</dbReference>
<proteinExistence type="predicted"/>
<evidence type="ECO:0000313" key="4">
    <source>
        <dbReference type="Proteomes" id="UP000824041"/>
    </source>
</evidence>
<dbReference type="EMBL" id="DXBU01000168">
    <property type="protein sequence ID" value="HIZ23620.1"/>
    <property type="molecule type" value="Genomic_DNA"/>
</dbReference>
<dbReference type="AlphaFoldDB" id="A0A9D2DV20"/>
<reference evidence="3" key="2">
    <citation type="submission" date="2021-04" db="EMBL/GenBank/DDBJ databases">
        <authorList>
            <person name="Gilroy R."/>
        </authorList>
    </citation>
    <scope>NUCLEOTIDE SEQUENCE</scope>
    <source>
        <strain evidence="3">14324</strain>
    </source>
</reference>
<dbReference type="Gene3D" id="3.40.630.30">
    <property type="match status" value="1"/>
</dbReference>
<dbReference type="PANTHER" id="PTHR36449:SF1">
    <property type="entry name" value="ACETYLTRANSFERASE"/>
    <property type="match status" value="1"/>
</dbReference>
<evidence type="ECO:0000256" key="2">
    <source>
        <dbReference type="ARBA" id="ARBA00023315"/>
    </source>
</evidence>
<evidence type="ECO:0000256" key="1">
    <source>
        <dbReference type="ARBA" id="ARBA00022679"/>
    </source>
</evidence>
<comment type="caution">
    <text evidence="3">The sequence shown here is derived from an EMBL/GenBank/DDBJ whole genome shotgun (WGS) entry which is preliminary data.</text>
</comment>
<keyword evidence="2" id="KW-0012">Acyltransferase</keyword>
<dbReference type="PANTHER" id="PTHR36449">
    <property type="entry name" value="ACETYLTRANSFERASE-RELATED"/>
    <property type="match status" value="1"/>
</dbReference>